<name>A0A835CCE0_9FABA</name>
<dbReference type="AlphaFoldDB" id="A0A835CCE0"/>
<dbReference type="Proteomes" id="UP000634136">
    <property type="component" value="Unassembled WGS sequence"/>
</dbReference>
<proteinExistence type="predicted"/>
<evidence type="ECO:0000313" key="2">
    <source>
        <dbReference type="EMBL" id="KAF7834527.1"/>
    </source>
</evidence>
<protein>
    <submittedName>
        <fullName evidence="2">Uncharacterized protein</fullName>
    </submittedName>
</protein>
<accession>A0A835CCE0</accession>
<reference evidence="2" key="1">
    <citation type="submission" date="2020-09" db="EMBL/GenBank/DDBJ databases">
        <title>Genome-Enabled Discovery of Anthraquinone Biosynthesis in Senna tora.</title>
        <authorList>
            <person name="Kang S.-H."/>
            <person name="Pandey R.P."/>
            <person name="Lee C.-M."/>
            <person name="Sim J.-S."/>
            <person name="Jeong J.-T."/>
            <person name="Choi B.-S."/>
            <person name="Jung M."/>
            <person name="Ginzburg D."/>
            <person name="Zhao K."/>
            <person name="Won S.Y."/>
            <person name="Oh T.-J."/>
            <person name="Yu Y."/>
            <person name="Kim N.-H."/>
            <person name="Lee O.R."/>
            <person name="Lee T.-H."/>
            <person name="Bashyal P."/>
            <person name="Kim T.-S."/>
            <person name="Lee W.-H."/>
            <person name="Kawkins C."/>
            <person name="Kim C.-K."/>
            <person name="Kim J.S."/>
            <person name="Ahn B.O."/>
            <person name="Rhee S.Y."/>
            <person name="Sohng J.K."/>
        </authorList>
    </citation>
    <scope>NUCLEOTIDE SEQUENCE</scope>
    <source>
        <tissue evidence="2">Leaf</tissue>
    </source>
</reference>
<evidence type="ECO:0000313" key="3">
    <source>
        <dbReference type="Proteomes" id="UP000634136"/>
    </source>
</evidence>
<organism evidence="2 3">
    <name type="scientific">Senna tora</name>
    <dbReference type="NCBI Taxonomy" id="362788"/>
    <lineage>
        <taxon>Eukaryota</taxon>
        <taxon>Viridiplantae</taxon>
        <taxon>Streptophyta</taxon>
        <taxon>Embryophyta</taxon>
        <taxon>Tracheophyta</taxon>
        <taxon>Spermatophyta</taxon>
        <taxon>Magnoliopsida</taxon>
        <taxon>eudicotyledons</taxon>
        <taxon>Gunneridae</taxon>
        <taxon>Pentapetalae</taxon>
        <taxon>rosids</taxon>
        <taxon>fabids</taxon>
        <taxon>Fabales</taxon>
        <taxon>Fabaceae</taxon>
        <taxon>Caesalpinioideae</taxon>
        <taxon>Cassia clade</taxon>
        <taxon>Senna</taxon>
    </lineage>
</organism>
<evidence type="ECO:0000256" key="1">
    <source>
        <dbReference type="SAM" id="MobiDB-lite"/>
    </source>
</evidence>
<sequence length="70" mass="8432">MVLRGNPFYYSIAANKPKTIAKLLEKVEKLVNKEKPYFVKKWQKFPKDEKENSKKRMDDSQRGEDKKKER</sequence>
<gene>
    <name evidence="2" type="ORF">G2W53_009386</name>
</gene>
<feature type="region of interest" description="Disordered" evidence="1">
    <location>
        <begin position="46"/>
        <end position="70"/>
    </location>
</feature>
<comment type="caution">
    <text evidence="2">The sequence shown here is derived from an EMBL/GenBank/DDBJ whole genome shotgun (WGS) entry which is preliminary data.</text>
</comment>
<dbReference type="EMBL" id="JAAIUW010000004">
    <property type="protein sequence ID" value="KAF7834527.1"/>
    <property type="molecule type" value="Genomic_DNA"/>
</dbReference>
<keyword evidence="3" id="KW-1185">Reference proteome</keyword>